<dbReference type="STRING" id="1121284.SAMN05660493_00344"/>
<dbReference type="OrthoDB" id="1524444at2"/>
<proteinExistence type="predicted"/>
<dbReference type="RefSeq" id="WP_076781780.1">
    <property type="nucleotide sequence ID" value="NZ_FTPU01000003.1"/>
</dbReference>
<name>A0A1U7PV40_9FLAO</name>
<feature type="chain" id="PRO_5012075369" evidence="1">
    <location>
        <begin position="24"/>
        <end position="179"/>
    </location>
</feature>
<evidence type="ECO:0000313" key="2">
    <source>
        <dbReference type="EMBL" id="SIT95691.1"/>
    </source>
</evidence>
<reference evidence="3" key="1">
    <citation type="submission" date="2016-10" db="EMBL/GenBank/DDBJ databases">
        <authorList>
            <person name="Varghese N."/>
            <person name="Submissions S."/>
        </authorList>
    </citation>
    <scope>NUCLEOTIDE SEQUENCE [LARGE SCALE GENOMIC DNA]</scope>
    <source>
        <strain evidence="3">DSM 19482</strain>
    </source>
</reference>
<keyword evidence="3" id="KW-1185">Reference proteome</keyword>
<dbReference type="EMBL" id="FTPU01000003">
    <property type="protein sequence ID" value="SIT95691.1"/>
    <property type="molecule type" value="Genomic_DNA"/>
</dbReference>
<dbReference type="AlphaFoldDB" id="A0A1U7PV40"/>
<dbReference type="PROSITE" id="PS51257">
    <property type="entry name" value="PROKAR_LIPOPROTEIN"/>
    <property type="match status" value="1"/>
</dbReference>
<keyword evidence="1" id="KW-0732">Signal</keyword>
<accession>A0A1U7PV40</accession>
<feature type="signal peptide" evidence="1">
    <location>
        <begin position="1"/>
        <end position="23"/>
    </location>
</feature>
<gene>
    <name evidence="2" type="ORF">SAMN05660493_00344</name>
</gene>
<protein>
    <submittedName>
        <fullName evidence="2">Uncharacterized protein</fullName>
    </submittedName>
</protein>
<evidence type="ECO:0000256" key="1">
    <source>
        <dbReference type="SAM" id="SignalP"/>
    </source>
</evidence>
<dbReference type="Proteomes" id="UP000187261">
    <property type="component" value="Unassembled WGS sequence"/>
</dbReference>
<organism evidence="2 3">
    <name type="scientific">Epilithonimonas bovis DSM 19482</name>
    <dbReference type="NCBI Taxonomy" id="1121284"/>
    <lineage>
        <taxon>Bacteria</taxon>
        <taxon>Pseudomonadati</taxon>
        <taxon>Bacteroidota</taxon>
        <taxon>Flavobacteriia</taxon>
        <taxon>Flavobacteriales</taxon>
        <taxon>Weeksellaceae</taxon>
        <taxon>Chryseobacterium group</taxon>
        <taxon>Epilithonimonas</taxon>
    </lineage>
</organism>
<sequence>MKKFWPLLILLISSLFIISCDNSDDNDSNNNNVNVEYPAVFDLTFNFTKVNDFTYYYPHDFSGMLSQDIILVYRRDYDNNNAPYWQSLPKTYYVDNGSLEYNYNFVTNNVQINLDSSFNLSAATSDIKSRYMNNQTFRVVLVPTIYGNKNANATDLRKMSYEDVIKKYNINDSNVTTLK</sequence>
<evidence type="ECO:0000313" key="3">
    <source>
        <dbReference type="Proteomes" id="UP000187261"/>
    </source>
</evidence>